<dbReference type="Proteomes" id="UP001454036">
    <property type="component" value="Unassembled WGS sequence"/>
</dbReference>
<reference evidence="1 2" key="1">
    <citation type="submission" date="2024-01" db="EMBL/GenBank/DDBJ databases">
        <title>The complete chloroplast genome sequence of Lithospermum erythrorhizon: insights into the phylogenetic relationship among Boraginaceae species and the maternal lineages of purple gromwells.</title>
        <authorList>
            <person name="Okada T."/>
            <person name="Watanabe K."/>
        </authorList>
    </citation>
    <scope>NUCLEOTIDE SEQUENCE [LARGE SCALE GENOMIC DNA]</scope>
</reference>
<evidence type="ECO:0000313" key="1">
    <source>
        <dbReference type="EMBL" id="GAA0183338.1"/>
    </source>
</evidence>
<accession>A0AAV3RQN8</accession>
<protein>
    <submittedName>
        <fullName evidence="1">Uncharacterized protein</fullName>
    </submittedName>
</protein>
<gene>
    <name evidence="1" type="ORF">LIER_30764</name>
</gene>
<organism evidence="1 2">
    <name type="scientific">Lithospermum erythrorhizon</name>
    <name type="common">Purple gromwell</name>
    <name type="synonym">Lithospermum officinale var. erythrorhizon</name>
    <dbReference type="NCBI Taxonomy" id="34254"/>
    <lineage>
        <taxon>Eukaryota</taxon>
        <taxon>Viridiplantae</taxon>
        <taxon>Streptophyta</taxon>
        <taxon>Embryophyta</taxon>
        <taxon>Tracheophyta</taxon>
        <taxon>Spermatophyta</taxon>
        <taxon>Magnoliopsida</taxon>
        <taxon>eudicotyledons</taxon>
        <taxon>Gunneridae</taxon>
        <taxon>Pentapetalae</taxon>
        <taxon>asterids</taxon>
        <taxon>lamiids</taxon>
        <taxon>Boraginales</taxon>
        <taxon>Boraginaceae</taxon>
        <taxon>Boraginoideae</taxon>
        <taxon>Lithospermeae</taxon>
        <taxon>Lithospermum</taxon>
    </lineage>
</organism>
<evidence type="ECO:0000313" key="2">
    <source>
        <dbReference type="Proteomes" id="UP001454036"/>
    </source>
</evidence>
<dbReference type="AlphaFoldDB" id="A0AAV3RQN8"/>
<name>A0AAV3RQN8_LITER</name>
<sequence>MGPHAESSLVGAQTVEDLRELLRVSDAREELLAQSFNQAVGRTIHVIQSKLEEAALEVTASLWYSMRDDVFPPDHSNS</sequence>
<dbReference type="EMBL" id="BAABME010011163">
    <property type="protein sequence ID" value="GAA0183338.1"/>
    <property type="molecule type" value="Genomic_DNA"/>
</dbReference>
<comment type="caution">
    <text evidence="1">The sequence shown here is derived from an EMBL/GenBank/DDBJ whole genome shotgun (WGS) entry which is preliminary data.</text>
</comment>
<proteinExistence type="predicted"/>
<keyword evidence="2" id="KW-1185">Reference proteome</keyword>